<feature type="compositionally biased region" description="Basic and acidic residues" evidence="1">
    <location>
        <begin position="1"/>
        <end position="12"/>
    </location>
</feature>
<evidence type="ECO:0000313" key="2">
    <source>
        <dbReference type="EMBL" id="CAJ0937099.1"/>
    </source>
</evidence>
<protein>
    <submittedName>
        <fullName evidence="2">Uncharacterized protein</fullName>
    </submittedName>
</protein>
<keyword evidence="3" id="KW-1185">Reference proteome</keyword>
<accession>A0ABN9LEH9</accession>
<reference evidence="2" key="1">
    <citation type="submission" date="2023-07" db="EMBL/GenBank/DDBJ databases">
        <authorList>
            <person name="Stuckert A."/>
        </authorList>
    </citation>
    <scope>NUCLEOTIDE SEQUENCE</scope>
</reference>
<organism evidence="2 3">
    <name type="scientific">Ranitomeya imitator</name>
    <name type="common">mimic poison frog</name>
    <dbReference type="NCBI Taxonomy" id="111125"/>
    <lineage>
        <taxon>Eukaryota</taxon>
        <taxon>Metazoa</taxon>
        <taxon>Chordata</taxon>
        <taxon>Craniata</taxon>
        <taxon>Vertebrata</taxon>
        <taxon>Euteleostomi</taxon>
        <taxon>Amphibia</taxon>
        <taxon>Batrachia</taxon>
        <taxon>Anura</taxon>
        <taxon>Neobatrachia</taxon>
        <taxon>Hyloidea</taxon>
        <taxon>Dendrobatidae</taxon>
        <taxon>Dendrobatinae</taxon>
        <taxon>Ranitomeya</taxon>
    </lineage>
</organism>
<dbReference type="Proteomes" id="UP001176940">
    <property type="component" value="Unassembled WGS sequence"/>
</dbReference>
<sequence>MVSLKEPQDPLDKTAPPPNSEGQPNLKGKEHPGFGATLEQTMHVGAHIINADNFSINYNTEYKALNVARYKNEVIALPHHITTYNPVHTHYHMSSILTHYHTRLRPHTLPHKAPSPHITTRCSVLTHYHTRLHPYTLPHEAPSTHITTRAPVLTYYHTMLQSTHITTRGSIPTNYLTRLRPHTLPHEASVPTHYHTMLRPTHTTTRGSPISRQFPHLWTNHKLSEEVKEPLEDPRKYFHVGRVMPRLWLSDPPSFMTWWFRTQGQDEIEIYCQKFRKWSVLTQWNEGALAAIFRKGLSEALKDVMVGFPMPAGLNESMSLAIQFGRRLRERKSVHHLAVLSEHKPEPMQCDRTLTRAERQEHRTSEWAVFLLW</sequence>
<name>A0ABN9LEH9_9NEOB</name>
<proteinExistence type="predicted"/>
<evidence type="ECO:0000256" key="1">
    <source>
        <dbReference type="SAM" id="MobiDB-lite"/>
    </source>
</evidence>
<gene>
    <name evidence="2" type="ORF">RIMI_LOCUS7069758</name>
</gene>
<comment type="caution">
    <text evidence="2">The sequence shown here is derived from an EMBL/GenBank/DDBJ whole genome shotgun (WGS) entry which is preliminary data.</text>
</comment>
<feature type="region of interest" description="Disordered" evidence="1">
    <location>
        <begin position="1"/>
        <end position="34"/>
    </location>
</feature>
<dbReference type="EMBL" id="CAUEEQ010013164">
    <property type="protein sequence ID" value="CAJ0937099.1"/>
    <property type="molecule type" value="Genomic_DNA"/>
</dbReference>
<evidence type="ECO:0000313" key="3">
    <source>
        <dbReference type="Proteomes" id="UP001176940"/>
    </source>
</evidence>